<proteinExistence type="predicted"/>
<dbReference type="InterPro" id="IPR003768">
    <property type="entry name" value="ScpA"/>
</dbReference>
<dbReference type="Proteomes" id="UP000604117">
    <property type="component" value="Unassembled WGS sequence"/>
</dbReference>
<gene>
    <name evidence="3" type="primary">scpA</name>
    <name evidence="3" type="ORF">Asi02nite_50900</name>
</gene>
<dbReference type="Pfam" id="PF02616">
    <property type="entry name" value="SMC_ScpA"/>
    <property type="match status" value="1"/>
</dbReference>
<reference evidence="3 4" key="1">
    <citation type="submission" date="2021-01" db="EMBL/GenBank/DDBJ databases">
        <title>Whole genome shotgun sequence of Asanoa siamensis NBRC 107932.</title>
        <authorList>
            <person name="Komaki H."/>
            <person name="Tamura T."/>
        </authorList>
    </citation>
    <scope>NUCLEOTIDE SEQUENCE [LARGE SCALE GENOMIC DNA]</scope>
    <source>
        <strain evidence="3 4">NBRC 107932</strain>
    </source>
</reference>
<sequence length="325" mass="35202">MGVNVAVPAVDYGRTVSEPGAAESSPLVGGDPASVVVEGSVPVDALTTDEAPTTGFTVRLANFTGPFDLLLQLIGKHKLDVTEVALSTVTDEFIAYIRAMGDDWPLDEASEFLVVAATLLDLKAARLLPAAAVENEEDLALLEARDLLFARLLQYKAFKEAAAHIQVLEQEGARRWPRAVTMEARYADALPELVLGIGPARLLKLAIKAMSPKPTLAQMVSIAHIHDVKVSVREHAIVLRDRIRLSGTATFQVLTIDCQSTLEVVARFLALLELYRENLIGFEQVQALGELTVRWIGGDAVGEIKVDEYAGTPEKPAEEGKEQEE</sequence>
<dbReference type="Gene3D" id="6.10.250.2410">
    <property type="match status" value="1"/>
</dbReference>
<keyword evidence="1" id="KW-0159">Chromosome partition</keyword>
<protein>
    <recommendedName>
        <fullName evidence="2">Segregation and condensation protein A</fullName>
    </recommendedName>
</protein>
<dbReference type="PANTHER" id="PTHR33969">
    <property type="entry name" value="SEGREGATION AND CONDENSATION PROTEIN A"/>
    <property type="match status" value="1"/>
</dbReference>
<evidence type="ECO:0000256" key="1">
    <source>
        <dbReference type="ARBA" id="ARBA00022829"/>
    </source>
</evidence>
<comment type="caution">
    <text evidence="3">The sequence shown here is derived from an EMBL/GenBank/DDBJ whole genome shotgun (WGS) entry which is preliminary data.</text>
</comment>
<organism evidence="3 4">
    <name type="scientific">Asanoa siamensis</name>
    <dbReference type="NCBI Taxonomy" id="926357"/>
    <lineage>
        <taxon>Bacteria</taxon>
        <taxon>Bacillati</taxon>
        <taxon>Actinomycetota</taxon>
        <taxon>Actinomycetes</taxon>
        <taxon>Micromonosporales</taxon>
        <taxon>Micromonosporaceae</taxon>
        <taxon>Asanoa</taxon>
    </lineage>
</organism>
<evidence type="ECO:0000313" key="3">
    <source>
        <dbReference type="EMBL" id="GIF75572.1"/>
    </source>
</evidence>
<dbReference type="EMBL" id="BONE01000045">
    <property type="protein sequence ID" value="GIF75572.1"/>
    <property type="molecule type" value="Genomic_DNA"/>
</dbReference>
<name>A0ABQ4CWA7_9ACTN</name>
<evidence type="ECO:0000313" key="4">
    <source>
        <dbReference type="Proteomes" id="UP000604117"/>
    </source>
</evidence>
<evidence type="ECO:0000256" key="2">
    <source>
        <dbReference type="ARBA" id="ARBA00044777"/>
    </source>
</evidence>
<dbReference type="PANTHER" id="PTHR33969:SF2">
    <property type="entry name" value="SEGREGATION AND CONDENSATION PROTEIN A"/>
    <property type="match status" value="1"/>
</dbReference>
<accession>A0ABQ4CWA7</accession>
<keyword evidence="4" id="KW-1185">Reference proteome</keyword>